<dbReference type="Proteomes" id="UP000676336">
    <property type="component" value="Unassembled WGS sequence"/>
</dbReference>
<dbReference type="SUPFAM" id="SSF49562">
    <property type="entry name" value="C2 domain (Calcium/lipid-binding domain, CaLB)"/>
    <property type="match status" value="1"/>
</dbReference>
<dbReference type="AlphaFoldDB" id="A0A8S2Y580"/>
<evidence type="ECO:0000313" key="2">
    <source>
        <dbReference type="EMBL" id="CAF4803632.1"/>
    </source>
</evidence>
<comment type="caution">
    <text evidence="1">The sequence shown here is derived from an EMBL/GenBank/DDBJ whole genome shotgun (WGS) entry which is preliminary data.</text>
</comment>
<proteinExistence type="predicted"/>
<evidence type="ECO:0000313" key="4">
    <source>
        <dbReference type="Proteomes" id="UP000676336"/>
    </source>
</evidence>
<dbReference type="Proteomes" id="UP000681720">
    <property type="component" value="Unassembled WGS sequence"/>
</dbReference>
<evidence type="ECO:0000313" key="3">
    <source>
        <dbReference type="EMBL" id="CAF4955888.1"/>
    </source>
</evidence>
<sequence>MLQFDFNQNPITLKCRLYIIKAFLFRAWDASGKADPYIKILLNSDIIIDDVN</sequence>
<gene>
    <name evidence="2" type="ORF">GIL414_LOCUS47270</name>
    <name evidence="1" type="ORF">SMN809_LOCUS36392</name>
    <name evidence="3" type="ORF">SMN809_LOCUS54359</name>
</gene>
<dbReference type="EMBL" id="CAJOBI010189352">
    <property type="protein sequence ID" value="CAF4955888.1"/>
    <property type="molecule type" value="Genomic_DNA"/>
</dbReference>
<dbReference type="EMBL" id="CAJOBJ010150417">
    <property type="protein sequence ID" value="CAF4803632.1"/>
    <property type="molecule type" value="Genomic_DNA"/>
</dbReference>
<name>A0A8S2Y580_9BILA</name>
<dbReference type="InterPro" id="IPR035892">
    <property type="entry name" value="C2_domain_sf"/>
</dbReference>
<organism evidence="1 4">
    <name type="scientific">Rotaria magnacalcarata</name>
    <dbReference type="NCBI Taxonomy" id="392030"/>
    <lineage>
        <taxon>Eukaryota</taxon>
        <taxon>Metazoa</taxon>
        <taxon>Spiralia</taxon>
        <taxon>Gnathifera</taxon>
        <taxon>Rotifera</taxon>
        <taxon>Eurotatoria</taxon>
        <taxon>Bdelloidea</taxon>
        <taxon>Philodinida</taxon>
        <taxon>Philodinidae</taxon>
        <taxon>Rotaria</taxon>
    </lineage>
</organism>
<feature type="non-terminal residue" evidence="1">
    <location>
        <position position="52"/>
    </location>
</feature>
<dbReference type="EMBL" id="CAJOBI010089516">
    <property type="protein sequence ID" value="CAF4535152.1"/>
    <property type="molecule type" value="Genomic_DNA"/>
</dbReference>
<reference evidence="1" key="1">
    <citation type="submission" date="2021-02" db="EMBL/GenBank/DDBJ databases">
        <authorList>
            <person name="Nowell W R."/>
        </authorList>
    </citation>
    <scope>NUCLEOTIDE SEQUENCE</scope>
</reference>
<protein>
    <submittedName>
        <fullName evidence="1">Uncharacterized protein</fullName>
    </submittedName>
</protein>
<accession>A0A8S2Y580</accession>
<evidence type="ECO:0000313" key="1">
    <source>
        <dbReference type="EMBL" id="CAF4535152.1"/>
    </source>
</evidence>